<name>A0A369NC65_EGGLN</name>
<keyword evidence="2" id="KW-1133">Transmembrane helix</keyword>
<feature type="region of interest" description="Disordered" evidence="1">
    <location>
        <begin position="52"/>
        <end position="71"/>
    </location>
</feature>
<evidence type="ECO:0000313" key="4">
    <source>
        <dbReference type="Proteomes" id="UP000253857"/>
    </source>
</evidence>
<gene>
    <name evidence="3" type="ORF">C1871_00735</name>
</gene>
<accession>A0A369NC65</accession>
<comment type="caution">
    <text evidence="3">The sequence shown here is derived from an EMBL/GenBank/DDBJ whole genome shotgun (WGS) entry which is preliminary data.</text>
</comment>
<dbReference type="EMBL" id="PPTY01000001">
    <property type="protein sequence ID" value="RDB89028.1"/>
    <property type="molecule type" value="Genomic_DNA"/>
</dbReference>
<organism evidence="3 4">
    <name type="scientific">Eggerthella lenta</name>
    <name type="common">Eubacterium lentum</name>
    <dbReference type="NCBI Taxonomy" id="84112"/>
    <lineage>
        <taxon>Bacteria</taxon>
        <taxon>Bacillati</taxon>
        <taxon>Actinomycetota</taxon>
        <taxon>Coriobacteriia</taxon>
        <taxon>Eggerthellales</taxon>
        <taxon>Eggerthellaceae</taxon>
        <taxon>Eggerthella</taxon>
    </lineage>
</organism>
<dbReference type="RefSeq" id="WP_035585366.1">
    <property type="nucleotide sequence ID" value="NZ_JADNIO010000007.1"/>
</dbReference>
<keyword evidence="2" id="KW-0472">Membrane</keyword>
<keyword evidence="2" id="KW-0812">Transmembrane</keyword>
<proteinExistence type="predicted"/>
<evidence type="ECO:0000256" key="2">
    <source>
        <dbReference type="SAM" id="Phobius"/>
    </source>
</evidence>
<dbReference type="Proteomes" id="UP000253857">
    <property type="component" value="Unassembled WGS sequence"/>
</dbReference>
<feature type="compositionally biased region" description="Basic and acidic residues" evidence="1">
    <location>
        <begin position="52"/>
        <end position="70"/>
    </location>
</feature>
<evidence type="ECO:0000256" key="1">
    <source>
        <dbReference type="SAM" id="MobiDB-lite"/>
    </source>
</evidence>
<evidence type="ECO:0000313" key="3">
    <source>
        <dbReference type="EMBL" id="RDB89028.1"/>
    </source>
</evidence>
<sequence>MPYEEAMTALSVAIAREGPAWIVAAMVVVAAAVLLAKGVPTWTAYMDRRAAVEEERERRKSRESEERARTEGQWIQAIDRSNDVSERVASALDSSTRMIGQVSRKLDDDARQAERNAAKLDRIETDMQVLLERTKR</sequence>
<dbReference type="AlphaFoldDB" id="A0A369NC65"/>
<protein>
    <submittedName>
        <fullName evidence="3">Uncharacterized protein</fullName>
    </submittedName>
</protein>
<reference evidence="3 4" key="1">
    <citation type="journal article" date="2018" name="Elife">
        <title>Discovery and characterization of a prevalent human gut bacterial enzyme sufficient for the inactivation of a family of plant toxins.</title>
        <authorList>
            <person name="Koppel N."/>
            <person name="Bisanz J.E."/>
            <person name="Pandelia M.E."/>
            <person name="Turnbaugh P.J."/>
            <person name="Balskus E.P."/>
        </authorList>
    </citation>
    <scope>NUCLEOTIDE SEQUENCE [LARGE SCALE GENOMIC DNA]</scope>
    <source>
        <strain evidence="3 4">FAA1-1-60AUCSF</strain>
    </source>
</reference>
<feature type="transmembrane region" description="Helical" evidence="2">
    <location>
        <begin position="20"/>
        <end position="39"/>
    </location>
</feature>